<protein>
    <submittedName>
        <fullName evidence="1">Uncharacterized protein</fullName>
    </submittedName>
</protein>
<name>B3T8I6_9ZZZZ</name>
<dbReference type="EMBL" id="EU016639">
    <property type="protein sequence ID" value="ABZ08895.1"/>
    <property type="molecule type" value="Genomic_DNA"/>
</dbReference>
<organism evidence="1">
    <name type="scientific">uncultured marine microorganism HF4000_APKG5H11</name>
    <dbReference type="NCBI Taxonomy" id="455550"/>
    <lineage>
        <taxon>unclassified sequences</taxon>
        <taxon>environmental samples</taxon>
    </lineage>
</organism>
<accession>B3T8I6</accession>
<sequence>MADHWSVGRAGEPAVGDQGNIVAQSLSHDGGGDRQHLLHAGPALGSFVADDDDVPRLDIAPLDGLESGRFLVEDPSRALEYFLLMSGNLDHRAVWGDVAPEDGQPAGGGAGRVDLVDHGLVFDGLDGLNVLPQSLSGNGHSVAVEQAGVQEPFHDQGDAAVTIEVGHDVFPSRLHIGDVRGVAADAVEVVQGQLNIDLPGDGDQVQHRIGRSAHGHGHGDSVLEGLFGQDVTGAHIFFQKTHQGPSHFSGLAQFLGVDGRDGGVAGKRHAQNFDAGGHGVCGEQAGAGTLSGTGHAFQRGEVFQAHVALGVGAHSLEHVLDIHVFALELTGHYGPAVHEDGRHVQTGHGHHAAGHVLVAAGDGDQAVHALAEGNKLDGVGDDFPADQRGLHTLGAHGDAVAHRDGAEFEWYPIFSAHAFFGRLGEPV</sequence>
<proteinExistence type="predicted"/>
<gene>
    <name evidence="1" type="ORF">ALOHA_HF4000APKG5H11ctg2g13</name>
</gene>
<dbReference type="AlphaFoldDB" id="B3T8I6"/>
<evidence type="ECO:0000313" key="1">
    <source>
        <dbReference type="EMBL" id="ABZ08895.1"/>
    </source>
</evidence>
<reference evidence="1" key="1">
    <citation type="journal article" date="2008" name="ISME J.">
        <title>Genomic patterns of recombination, clonal divergence and environment in marine microbial populations.</title>
        <authorList>
            <person name="Konstantinidis K.T."/>
            <person name="Delong E.F."/>
        </authorList>
    </citation>
    <scope>NUCLEOTIDE SEQUENCE</scope>
</reference>